<organism evidence="2 3">
    <name type="scientific">Chryseobacterium culicis</name>
    <dbReference type="NCBI Taxonomy" id="680127"/>
    <lineage>
        <taxon>Bacteria</taxon>
        <taxon>Pseudomonadati</taxon>
        <taxon>Bacteroidota</taxon>
        <taxon>Flavobacteriia</taxon>
        <taxon>Flavobacteriales</taxon>
        <taxon>Weeksellaceae</taxon>
        <taxon>Chryseobacterium group</taxon>
        <taxon>Chryseobacterium</taxon>
    </lineage>
</organism>
<dbReference type="AlphaFoldDB" id="A0A1H6ING2"/>
<dbReference type="SUPFAM" id="SSF54427">
    <property type="entry name" value="NTF2-like"/>
    <property type="match status" value="1"/>
</dbReference>
<dbReference type="InterPro" id="IPR037401">
    <property type="entry name" value="SnoaL-like"/>
</dbReference>
<reference evidence="2 3" key="1">
    <citation type="submission" date="2016-10" db="EMBL/GenBank/DDBJ databases">
        <authorList>
            <person name="de Groot N.N."/>
        </authorList>
    </citation>
    <scope>NUCLEOTIDE SEQUENCE [LARGE SCALE GENOMIC DNA]</scope>
    <source>
        <strain evidence="2 3">DSM 23031</strain>
    </source>
</reference>
<evidence type="ECO:0000313" key="2">
    <source>
        <dbReference type="EMBL" id="SEH47832.1"/>
    </source>
</evidence>
<feature type="domain" description="SnoaL-like" evidence="1">
    <location>
        <begin position="10"/>
        <end position="135"/>
    </location>
</feature>
<accession>A0A1H6ING2</accession>
<dbReference type="Proteomes" id="UP000198561">
    <property type="component" value="Unassembled WGS sequence"/>
</dbReference>
<gene>
    <name evidence="2" type="ORF">SAMN05421593_4528</name>
</gene>
<dbReference type="InterPro" id="IPR032710">
    <property type="entry name" value="NTF2-like_dom_sf"/>
</dbReference>
<evidence type="ECO:0000259" key="1">
    <source>
        <dbReference type="Pfam" id="PF13577"/>
    </source>
</evidence>
<dbReference type="Pfam" id="PF13577">
    <property type="entry name" value="SnoaL_4"/>
    <property type="match status" value="1"/>
</dbReference>
<sequence length="149" mass="17014">MEIVERIISLEDKLAIKELNYSYLFAADRKDHDKMAAHFTSDGVLTSIMDEGTIVLKGTKGISDGFAEILKPIQTAYHLGGQLLIDHKGEEVTGKSYVFVTLVGLKDNLKYVRKIWAVYEDEYSKKNNQWFIKNRVATVAWEEKDIINN</sequence>
<dbReference type="Gene3D" id="3.10.450.50">
    <property type="match status" value="1"/>
</dbReference>
<evidence type="ECO:0000313" key="3">
    <source>
        <dbReference type="Proteomes" id="UP000198561"/>
    </source>
</evidence>
<dbReference type="RefSeq" id="WP_089696704.1">
    <property type="nucleotide sequence ID" value="NZ_FNWQ01000009.1"/>
</dbReference>
<dbReference type="OrthoDB" id="2084678at2"/>
<name>A0A1H6ING2_CHRCI</name>
<dbReference type="EMBL" id="FNWQ01000009">
    <property type="protein sequence ID" value="SEH47832.1"/>
    <property type="molecule type" value="Genomic_DNA"/>
</dbReference>
<proteinExistence type="predicted"/>
<protein>
    <submittedName>
        <fullName evidence="2">SnoaL-like domain-containing protein</fullName>
    </submittedName>
</protein>
<dbReference type="STRING" id="680127.SAMN05421593_4528"/>